<gene>
    <name evidence="1" type="ORF">HNY73_002783</name>
</gene>
<protein>
    <submittedName>
        <fullName evidence="1">Uncharacterized protein</fullName>
    </submittedName>
</protein>
<dbReference type="Proteomes" id="UP000807504">
    <property type="component" value="Unassembled WGS sequence"/>
</dbReference>
<evidence type="ECO:0000313" key="2">
    <source>
        <dbReference type="Proteomes" id="UP000807504"/>
    </source>
</evidence>
<sequence length="551" mass="63574">MMEGLIEQFHLLMDRSRSTAQYAHLRSTINSEKEANKFVELFAEKTNTNWTPQKQYSLKYVFYCTWFCNPFWRKKVHTEGEDNNPFFRKREISQGSDCFAKINIYIKKPDASSTMHDEYLYYDPPLPCVIEIAGQHNHRLDHPEEKAMKEFDDRLRIFIQDDSAKREFFKYFQMGLSASDAKKKFTMQYRQKKSPKKPPIPIPTLRQTEIFFKEWQDVKDNFSTSLKEDNCREFNQNFVSFKEFLEAIPKREIIYSVKHLESKTDILAKSVKNQQNKDIKFPLVFVLVGSAAGIPSSVNESHISDEAMPKYVLDIPIKLEPLNDGYEDVPTQRTTEMMEDTSILPTPTQFFSCGDNTTTEEIDIKPNICIGDNTTTEEIDIKPNIWKAGNSFLPLMFTLKGSVFEKSNSKSLVYDLKQGSAGVQATEAVMPQISAVQINSMNEVAFQFKDASMLTVEAPLNITIQTELLEVNANSKDCVNERVDNEDVPAIINVSSNDDLSPVITDYQIYIQNDQESGNVAKKPVLTRRINKRLYLKQRKFNMGLFITFIM</sequence>
<reference evidence="1" key="1">
    <citation type="journal article" date="2020" name="bioRxiv">
        <title>Chromosome-level reference genome of the European wasp spider Argiope bruennichi: a resource for studies on range expansion and evolutionary adaptation.</title>
        <authorList>
            <person name="Sheffer M.M."/>
            <person name="Hoppe A."/>
            <person name="Krehenwinkel H."/>
            <person name="Uhl G."/>
            <person name="Kuss A.W."/>
            <person name="Jensen L."/>
            <person name="Jensen C."/>
            <person name="Gillespie R.G."/>
            <person name="Hoff K.J."/>
            <person name="Prost S."/>
        </authorList>
    </citation>
    <scope>NUCLEOTIDE SEQUENCE</scope>
</reference>
<keyword evidence="2" id="KW-1185">Reference proteome</keyword>
<dbReference type="EMBL" id="JABXBU010000002">
    <property type="protein sequence ID" value="KAF8794861.1"/>
    <property type="molecule type" value="Genomic_DNA"/>
</dbReference>
<accession>A0A8T0FUU8</accession>
<organism evidence="1 2">
    <name type="scientific">Argiope bruennichi</name>
    <name type="common">Wasp spider</name>
    <name type="synonym">Aranea bruennichi</name>
    <dbReference type="NCBI Taxonomy" id="94029"/>
    <lineage>
        <taxon>Eukaryota</taxon>
        <taxon>Metazoa</taxon>
        <taxon>Ecdysozoa</taxon>
        <taxon>Arthropoda</taxon>
        <taxon>Chelicerata</taxon>
        <taxon>Arachnida</taxon>
        <taxon>Araneae</taxon>
        <taxon>Araneomorphae</taxon>
        <taxon>Entelegynae</taxon>
        <taxon>Araneoidea</taxon>
        <taxon>Araneidae</taxon>
        <taxon>Argiope</taxon>
    </lineage>
</organism>
<proteinExistence type="predicted"/>
<evidence type="ECO:0000313" key="1">
    <source>
        <dbReference type="EMBL" id="KAF8794861.1"/>
    </source>
</evidence>
<comment type="caution">
    <text evidence="1">The sequence shown here is derived from an EMBL/GenBank/DDBJ whole genome shotgun (WGS) entry which is preliminary data.</text>
</comment>
<name>A0A8T0FUU8_ARGBR</name>
<dbReference type="AlphaFoldDB" id="A0A8T0FUU8"/>
<reference evidence="1" key="2">
    <citation type="submission" date="2020-06" db="EMBL/GenBank/DDBJ databases">
        <authorList>
            <person name="Sheffer M."/>
        </authorList>
    </citation>
    <scope>NUCLEOTIDE SEQUENCE</scope>
</reference>